<protein>
    <submittedName>
        <fullName evidence="4">NAD(P)-dependent oxidoreductase</fullName>
    </submittedName>
</protein>
<reference evidence="4 5" key="1">
    <citation type="submission" date="2024-02" db="EMBL/GenBank/DDBJ databases">
        <title>Expansion and revision of Xanthobacter and proposal of Roseixanthobacter gen. nov.</title>
        <authorList>
            <person name="Soltysiak M.P.M."/>
            <person name="Jalihal A."/>
            <person name="Ory A."/>
            <person name="Chrisophersen C."/>
            <person name="Lee A.D."/>
            <person name="Boulton J."/>
            <person name="Springer M."/>
        </authorList>
    </citation>
    <scope>NUCLEOTIDE SEQUENCE [LARGE SCALE GENOMIC DNA]</scope>
    <source>
        <strain evidence="4 5">CB5</strain>
    </source>
</reference>
<sequence length="346" mass="35715">MAEAGSGGSPMRVLVTGGSGFLGSHVAAALAKAGHGVVSYDMAAPGPEALVTLAAAEAGDVVHATGQTTDLARLMDVCRTERIEAIVHSAGIVGLETSLAQPAATYHTNITGMVNVCEAARQLGMARLVYLSSNAAYHGGDGSPLKETDSVFSVVQGNPAGHYGTTKMACEAIGLAYASFHALDVLALRVTAVYGLGMRTPMFIKPMVEGAVLGRHVRFVTGGPMKRDYTYVPDCARAVVRALAVPAPAEGAQRVFNVAAGQATAAAEVARIVRQVVPGADIEIGDALSPLEDVNARMRASLDISAARAVLGWAPEFTLEQGIRDYAERYRAFAGASGSHPKGQAA</sequence>
<name>A0ABW6ZLD1_9HYPH</name>
<dbReference type="EMBL" id="JBAFUR010000006">
    <property type="protein sequence ID" value="MFG1254525.1"/>
    <property type="molecule type" value="Genomic_DNA"/>
</dbReference>
<dbReference type="Proteomes" id="UP001604043">
    <property type="component" value="Unassembled WGS sequence"/>
</dbReference>
<dbReference type="PANTHER" id="PTHR43000">
    <property type="entry name" value="DTDP-D-GLUCOSE 4,6-DEHYDRATASE-RELATED"/>
    <property type="match status" value="1"/>
</dbReference>
<evidence type="ECO:0000256" key="2">
    <source>
        <dbReference type="ARBA" id="ARBA00007637"/>
    </source>
</evidence>
<comment type="caution">
    <text evidence="4">The sequence shown here is derived from an EMBL/GenBank/DDBJ whole genome shotgun (WGS) entry which is preliminary data.</text>
</comment>
<dbReference type="RefSeq" id="WP_394007252.1">
    <property type="nucleotide sequence ID" value="NZ_JBAFUR010000006.1"/>
</dbReference>
<comment type="pathway">
    <text evidence="1">Bacterial outer membrane biogenesis; LPS O-antigen biosynthesis.</text>
</comment>
<evidence type="ECO:0000313" key="5">
    <source>
        <dbReference type="Proteomes" id="UP001604043"/>
    </source>
</evidence>
<accession>A0ABW6ZLD1</accession>
<dbReference type="InterPro" id="IPR036291">
    <property type="entry name" value="NAD(P)-bd_dom_sf"/>
</dbReference>
<feature type="domain" description="NAD-dependent epimerase/dehydratase" evidence="3">
    <location>
        <begin position="13"/>
        <end position="259"/>
    </location>
</feature>
<evidence type="ECO:0000313" key="4">
    <source>
        <dbReference type="EMBL" id="MFG1254525.1"/>
    </source>
</evidence>
<dbReference type="InterPro" id="IPR001509">
    <property type="entry name" value="Epimerase_deHydtase"/>
</dbReference>
<gene>
    <name evidence="4" type="ORF">V5F30_20085</name>
</gene>
<dbReference type="SUPFAM" id="SSF51735">
    <property type="entry name" value="NAD(P)-binding Rossmann-fold domains"/>
    <property type="match status" value="1"/>
</dbReference>
<dbReference type="Gene3D" id="3.40.50.720">
    <property type="entry name" value="NAD(P)-binding Rossmann-like Domain"/>
    <property type="match status" value="1"/>
</dbReference>
<dbReference type="Pfam" id="PF01370">
    <property type="entry name" value="Epimerase"/>
    <property type="match status" value="1"/>
</dbReference>
<proteinExistence type="inferred from homology"/>
<organism evidence="4 5">
    <name type="scientific">Xanthobacter aminoxidans</name>
    <dbReference type="NCBI Taxonomy" id="186280"/>
    <lineage>
        <taxon>Bacteria</taxon>
        <taxon>Pseudomonadati</taxon>
        <taxon>Pseudomonadota</taxon>
        <taxon>Alphaproteobacteria</taxon>
        <taxon>Hyphomicrobiales</taxon>
        <taxon>Xanthobacteraceae</taxon>
        <taxon>Xanthobacter</taxon>
    </lineage>
</organism>
<evidence type="ECO:0000256" key="1">
    <source>
        <dbReference type="ARBA" id="ARBA00005125"/>
    </source>
</evidence>
<evidence type="ECO:0000259" key="3">
    <source>
        <dbReference type="Pfam" id="PF01370"/>
    </source>
</evidence>
<comment type="similarity">
    <text evidence="2">Belongs to the NAD(P)-dependent epimerase/dehydratase family.</text>
</comment>
<keyword evidence="5" id="KW-1185">Reference proteome</keyword>